<proteinExistence type="inferred from homology"/>
<keyword evidence="7" id="KW-0234">DNA repair</keyword>
<keyword evidence="5" id="KW-0235">DNA replication</keyword>
<dbReference type="Proteomes" id="UP000005266">
    <property type="component" value="Segment"/>
</dbReference>
<dbReference type="InterPro" id="IPR050326">
    <property type="entry name" value="NAD_dep_DNA_ligaseB"/>
</dbReference>
<dbReference type="EMBL" id="HQ317390">
    <property type="protein sequence ID" value="AFK66685.1"/>
    <property type="molecule type" value="Genomic_DNA"/>
</dbReference>
<feature type="domain" description="ATP-dependent DNA ligase family profile" evidence="8">
    <location>
        <begin position="242"/>
        <end position="352"/>
    </location>
</feature>
<comment type="cofactor">
    <cofactor evidence="1">
        <name>a divalent metal cation</name>
        <dbReference type="ChEBI" id="CHEBI:60240"/>
    </cofactor>
</comment>
<dbReference type="OrthoDB" id="4135at10239"/>
<gene>
    <name evidence="9" type="ORF">COPG_00089</name>
</gene>
<dbReference type="GO" id="GO:0006281">
    <property type="term" value="P:DNA repair"/>
    <property type="evidence" value="ECO:0007669"/>
    <property type="project" value="UniProtKB-KW"/>
</dbReference>
<keyword evidence="4 9" id="KW-0436">Ligase</keyword>
<dbReference type="GO" id="GO:0005524">
    <property type="term" value="F:ATP binding"/>
    <property type="evidence" value="ECO:0007669"/>
    <property type="project" value="InterPro"/>
</dbReference>
<evidence type="ECO:0000313" key="9">
    <source>
        <dbReference type="EMBL" id="AFK66685.1"/>
    </source>
</evidence>
<name>I3UMH0_9CAUD</name>
<reference evidence="9 10" key="1">
    <citation type="journal article" date="2013" name="Extremophiles">
        <title>Genomic analysis of cold-active Colwelliaphage 9A and psychrophilic phage-host interactions.</title>
        <authorList>
            <person name="Colangelo-Lillis J.R."/>
            <person name="Deming J.W."/>
        </authorList>
    </citation>
    <scope>NUCLEOTIDE SEQUENCE [LARGE SCALE GENOMIC DNA]</scope>
    <source>
        <strain evidence="9">9A</strain>
    </source>
</reference>
<dbReference type="GO" id="GO:0006310">
    <property type="term" value="P:DNA recombination"/>
    <property type="evidence" value="ECO:0007669"/>
    <property type="project" value="InterPro"/>
</dbReference>
<dbReference type="InterPro" id="IPR012310">
    <property type="entry name" value="DNA_ligase_ATP-dep_cent"/>
</dbReference>
<keyword evidence="6" id="KW-0227">DNA damage</keyword>
<dbReference type="Gene3D" id="2.40.50.140">
    <property type="entry name" value="Nucleic acid-binding proteins"/>
    <property type="match status" value="1"/>
</dbReference>
<comment type="similarity">
    <text evidence="2">Belongs to the ATP-dependent DNA ligase family.</text>
</comment>
<dbReference type="PROSITE" id="PS00333">
    <property type="entry name" value="DNA_LIGASE_A2"/>
    <property type="match status" value="1"/>
</dbReference>
<sequence>MILDILNEIAATKGKAKVKVLEKYKTNICLQEVWHMTYSRMNFGTSVVVSLSDGNSEASVNYGAVIALLDKLRCREVTGNAAKSLIAQTLTGLHPDCIEVYNRIIKSNLKCGIGFTAAQNVYGDTLFKKYPVMLISAHCNKKAAKIIADGAVLQLKSDGVRGVAEITREGIVSYFSRSGEVFNGLEKFDPQINAILKRYYWKDPLSEKTNLDGEFVVIDKNGVHQPSQTSGIMKKCIEGTATKEDIDSLTFYVWDMYEDNDGDTYYDRLEDLTDMLKEAAEHITSITLVQSWFVKTLDEVHRIYAEIVKTGNEGVVLKSLKNVWKDTRVTDCIKYKEKHRAEFLITGFYMGDKGGEFQNVLGGYNIKSHCGIVISNTGSGLSYADRGILPVGFAKNNKPIYKKGADGNYPLDPDFNFKEMVDTIISIEYNKRTKSKDGRESYSLRFPIFKQFRDDKSQANTMEEMILEEQSSYGLRT</sequence>
<dbReference type="InterPro" id="IPR016059">
    <property type="entry name" value="DNA_ligase_ATP-dep_CS"/>
</dbReference>
<evidence type="ECO:0000256" key="3">
    <source>
        <dbReference type="ARBA" id="ARBA00013308"/>
    </source>
</evidence>
<keyword evidence="10" id="KW-1185">Reference proteome</keyword>
<evidence type="ECO:0000256" key="4">
    <source>
        <dbReference type="ARBA" id="ARBA00022598"/>
    </source>
</evidence>
<dbReference type="PROSITE" id="PS50160">
    <property type="entry name" value="DNA_LIGASE_A3"/>
    <property type="match status" value="1"/>
</dbReference>
<dbReference type="GO" id="GO:0003910">
    <property type="term" value="F:DNA ligase (ATP) activity"/>
    <property type="evidence" value="ECO:0007669"/>
    <property type="project" value="InterPro"/>
</dbReference>
<dbReference type="GO" id="GO:0006260">
    <property type="term" value="P:DNA replication"/>
    <property type="evidence" value="ECO:0007669"/>
    <property type="project" value="UniProtKB-KW"/>
</dbReference>
<dbReference type="InterPro" id="IPR012340">
    <property type="entry name" value="NA-bd_OB-fold"/>
</dbReference>
<evidence type="ECO:0000256" key="6">
    <source>
        <dbReference type="ARBA" id="ARBA00022763"/>
    </source>
</evidence>
<dbReference type="GeneID" id="13165506"/>
<evidence type="ECO:0000256" key="1">
    <source>
        <dbReference type="ARBA" id="ARBA00001968"/>
    </source>
</evidence>
<evidence type="ECO:0000256" key="5">
    <source>
        <dbReference type="ARBA" id="ARBA00022705"/>
    </source>
</evidence>
<dbReference type="Pfam" id="PF01068">
    <property type="entry name" value="DNA_ligase_A_M"/>
    <property type="match status" value="1"/>
</dbReference>
<dbReference type="SUPFAM" id="SSF50249">
    <property type="entry name" value="Nucleic acid-binding proteins"/>
    <property type="match status" value="1"/>
</dbReference>
<dbReference type="Gene3D" id="3.30.470.30">
    <property type="entry name" value="DNA ligase/mRNA capping enzyme"/>
    <property type="match status" value="1"/>
</dbReference>
<protein>
    <recommendedName>
        <fullName evidence="3">DNA ligase</fullName>
    </recommendedName>
</protein>
<organism evidence="9 10">
    <name type="scientific">Colwellia phage 9A</name>
    <dbReference type="NCBI Taxonomy" id="765765"/>
    <lineage>
        <taxon>Viruses</taxon>
        <taxon>Duplodnaviria</taxon>
        <taxon>Heunggongvirae</taxon>
        <taxon>Uroviricota</taxon>
        <taxon>Caudoviricetes</taxon>
        <taxon>Franklinbayvirus</taxon>
        <taxon>Franklinbayvirus fv9A</taxon>
    </lineage>
</organism>
<evidence type="ECO:0000256" key="2">
    <source>
        <dbReference type="ARBA" id="ARBA00007572"/>
    </source>
</evidence>
<dbReference type="KEGG" id="vg:13165506"/>
<dbReference type="PANTHER" id="PTHR47810">
    <property type="entry name" value="DNA LIGASE"/>
    <property type="match status" value="1"/>
</dbReference>
<evidence type="ECO:0000313" key="10">
    <source>
        <dbReference type="Proteomes" id="UP000005266"/>
    </source>
</evidence>
<dbReference type="RefSeq" id="YP_006489275.1">
    <property type="nucleotide sequence ID" value="NC_018088.1"/>
</dbReference>
<evidence type="ECO:0000256" key="7">
    <source>
        <dbReference type="ARBA" id="ARBA00023204"/>
    </source>
</evidence>
<evidence type="ECO:0000259" key="8">
    <source>
        <dbReference type="PROSITE" id="PS50160"/>
    </source>
</evidence>
<dbReference type="SUPFAM" id="SSF56091">
    <property type="entry name" value="DNA ligase/mRNA capping enzyme, catalytic domain"/>
    <property type="match status" value="1"/>
</dbReference>
<accession>I3UMH0</accession>
<dbReference type="PANTHER" id="PTHR47810:SF1">
    <property type="entry name" value="DNA LIGASE B"/>
    <property type="match status" value="1"/>
</dbReference>